<dbReference type="Proteomes" id="UP000270468">
    <property type="component" value="Unassembled WGS sequence"/>
</dbReference>
<evidence type="ECO:0008006" key="3">
    <source>
        <dbReference type="Google" id="ProtNLM"/>
    </source>
</evidence>
<dbReference type="InterPro" id="IPR007546">
    <property type="entry name" value="DUF503"/>
</dbReference>
<gene>
    <name evidence="1" type="ORF">FILTAD_02265</name>
</gene>
<dbReference type="PANTHER" id="PTHR36441">
    <property type="entry name" value="HYPOTHETICAL CYTOSOLIC PROTEIN"/>
    <property type="match status" value="1"/>
</dbReference>
<dbReference type="SUPFAM" id="SSF103007">
    <property type="entry name" value="Hypothetical protein TT1725"/>
    <property type="match status" value="1"/>
</dbReference>
<sequence>MIVYAECSFFIPEAASLKQKRSVLKRMTDRVKNSYNVSIAEIDHQNLWQRTTIALVATASSKDAAEREVRRAIRLLESNPEWEMANLMLDYY</sequence>
<dbReference type="EMBL" id="UXAV01000042">
    <property type="protein sequence ID" value="VDC29710.1"/>
    <property type="molecule type" value="Genomic_DNA"/>
</dbReference>
<name>A0A3P5X643_9BACL</name>
<reference evidence="1 2" key="1">
    <citation type="submission" date="2018-11" db="EMBL/GenBank/DDBJ databases">
        <authorList>
            <person name="Criscuolo A."/>
        </authorList>
    </citation>
    <scope>NUCLEOTIDE SEQUENCE [LARGE SCALE GENOMIC DNA]</scope>
    <source>
        <strain evidence="1">ATB-66</strain>
    </source>
</reference>
<dbReference type="InterPro" id="IPR036746">
    <property type="entry name" value="TT1725-like_sf"/>
</dbReference>
<accession>A0A3P5X643</accession>
<evidence type="ECO:0000313" key="2">
    <source>
        <dbReference type="Proteomes" id="UP000270468"/>
    </source>
</evidence>
<evidence type="ECO:0000313" key="1">
    <source>
        <dbReference type="EMBL" id="VDC29710.1"/>
    </source>
</evidence>
<proteinExistence type="predicted"/>
<protein>
    <recommendedName>
        <fullName evidence="3">YlxP-like protein</fullName>
    </recommendedName>
</protein>
<dbReference type="OrthoDB" id="9809023at2"/>
<dbReference type="RefSeq" id="WP_124070883.1">
    <property type="nucleotide sequence ID" value="NZ_CBCRXF010000001.1"/>
</dbReference>
<organism evidence="1 2">
    <name type="scientific">Filibacter tadaridae</name>
    <dbReference type="NCBI Taxonomy" id="2483811"/>
    <lineage>
        <taxon>Bacteria</taxon>
        <taxon>Bacillati</taxon>
        <taxon>Bacillota</taxon>
        <taxon>Bacilli</taxon>
        <taxon>Bacillales</taxon>
        <taxon>Caryophanaceae</taxon>
        <taxon>Filibacter</taxon>
    </lineage>
</organism>
<dbReference type="AlphaFoldDB" id="A0A3P5X643"/>
<dbReference type="PANTHER" id="PTHR36441:SF1">
    <property type="entry name" value="DUF503 DOMAIN-CONTAINING PROTEIN"/>
    <property type="match status" value="1"/>
</dbReference>
<dbReference type="Gene3D" id="3.30.70.1120">
    <property type="entry name" value="TT1725-like"/>
    <property type="match status" value="1"/>
</dbReference>
<dbReference type="Pfam" id="PF04456">
    <property type="entry name" value="DUF503"/>
    <property type="match status" value="1"/>
</dbReference>
<keyword evidence="2" id="KW-1185">Reference proteome</keyword>